<dbReference type="Pfam" id="PF00656">
    <property type="entry name" value="Peptidase_C14"/>
    <property type="match status" value="1"/>
</dbReference>
<protein>
    <recommendedName>
        <fullName evidence="2">Peptidase C14 caspase domain-containing protein</fullName>
    </recommendedName>
</protein>
<proteinExistence type="predicted"/>
<organism evidence="3">
    <name type="scientific">Chromera velia CCMP2878</name>
    <dbReference type="NCBI Taxonomy" id="1169474"/>
    <lineage>
        <taxon>Eukaryota</taxon>
        <taxon>Sar</taxon>
        <taxon>Alveolata</taxon>
        <taxon>Colpodellida</taxon>
        <taxon>Chromeraceae</taxon>
        <taxon>Chromera</taxon>
    </lineage>
</organism>
<feature type="compositionally biased region" description="Low complexity" evidence="1">
    <location>
        <begin position="805"/>
        <end position="817"/>
    </location>
</feature>
<dbReference type="VEuPathDB" id="CryptoDB:Cvel_11624"/>
<dbReference type="GO" id="GO:0006508">
    <property type="term" value="P:proteolysis"/>
    <property type="evidence" value="ECO:0007669"/>
    <property type="project" value="InterPro"/>
</dbReference>
<feature type="compositionally biased region" description="Acidic residues" evidence="1">
    <location>
        <begin position="820"/>
        <end position="829"/>
    </location>
</feature>
<name>A0A0G4I7B4_9ALVE</name>
<dbReference type="PANTHER" id="PTHR22576">
    <property type="entry name" value="MUCOSA ASSOCIATED LYMPHOID TISSUE LYMPHOMA TRANSLOCATION PROTEIN 1/PARACASPASE"/>
    <property type="match status" value="1"/>
</dbReference>
<dbReference type="GO" id="GO:0004197">
    <property type="term" value="F:cysteine-type endopeptidase activity"/>
    <property type="evidence" value="ECO:0007669"/>
    <property type="project" value="InterPro"/>
</dbReference>
<evidence type="ECO:0000259" key="2">
    <source>
        <dbReference type="Pfam" id="PF00656"/>
    </source>
</evidence>
<feature type="region of interest" description="Disordered" evidence="1">
    <location>
        <begin position="746"/>
        <end position="842"/>
    </location>
</feature>
<dbReference type="InterPro" id="IPR029030">
    <property type="entry name" value="Caspase-like_dom_sf"/>
</dbReference>
<dbReference type="Gene3D" id="3.40.50.1460">
    <property type="match status" value="1"/>
</dbReference>
<dbReference type="InterPro" id="IPR011600">
    <property type="entry name" value="Pept_C14_caspase"/>
</dbReference>
<accession>A0A0G4I7B4</accession>
<dbReference type="SUPFAM" id="SSF52129">
    <property type="entry name" value="Caspase-like"/>
    <property type="match status" value="1"/>
</dbReference>
<sequence length="1371" mass="149405">MVRAISDPGDSEIPEELRNSFNGVSVEWHATALRVLVTARMYAETGIEGLRAGCRIVVCNADKFLKRCEGLSSKDPRDRRTVFGGVNENEVFSHPEDVKTDLGAHALKKRMNDDGALIVDGVTGEFRAYGFRLKYEGGESSIAGGLGTASAEDIARTPPPNGPAFVVVVSEDGRVKVFSGETRPIVWKEDTAPKSESVLSPSPNWREGLWTKVMRQWPCKGMAREPDRVDFDTLFASSSLSEEQRKRIRLEANKDKKDGVSVKIFSATGEPMGTVRVKWLCRDMYTESRASLHLQEEISYEEIVTFSPLSNFTALTFYGTTYARLLAKHLRSSHSLTFGTKSVGVVPSADFDQILGFAKKAVESRPRASLFEALHDIGKAFGIPTCPVESSQTFFYSKTGGSDARKGHLPCVRVAVVIGVSDYGAHNGGGDPMGGRPVVWHSLSGTRKDAEGMRKKLMSLSFDAVCEIQNAHRWDLKASRGWVKEKLFELKAKRDDLSQGAAVVFYFAGHGYEHAAEAGEKKQYLVPLDWAVARDVELDTLVTDLSDAIEAAWKNSTLYVILDCCRKETDLHRGQPEGDGCLAVPPFAAALSENSAPSVATDKAGRNQCVFFGFATEAGKAASGTITGGHFTQCLLSALNLKRPFPDVFREATMKSSGGGRGAQIPWMTSSSAFQAKSSTLCLSTGQPTELPKPRCSLNAITHRRDREVKHLPDPDMFGFHVVVPSVPRRGKGWRRPSDCRDVLTQAENREGDGGGGGGGNKKGDSGGYDGSRDNEDGGGAGGPTDSGGEGGGGSIIREGGGSVGQAAPGGAAALAADPENTDGDSDTEADLREEPQTDEAAETWQKLAEQFPAAVVILEADAQWIRWRKKLSAVSPEGEQRVQRVAATHAPTTSHAPKQPCSIGPHQPCTMAQPSTRSQNLAIRGQYFVPVQDETGAGQDAFGNPYQTSRQLMQCSRCGQRVIYYQTATLGNPIPAWLESHLMVCEELQQHRNTPEFAQLVAGLAAQRVKISKRGLTNKPNPTPASNPVCEVLFECYAPEASGPGINQVLIPEDFLTQLDSFPPECGIQVVDLHGPSFDVVDRMLDRFLQELNLHSDGGANMLESSLAYLESREKTPFGYPMRSGSSRYKYANRAVIYTYQHPDNGYIYKLIFRVCPHIMQSQIASALIYCPPQTPLRSDGQTFENWEGRLFADAGSFGKALLDCQTKLGEELQLGAGGYVEPLWKKQGKVFFAFNVDVPMSPQFQWDANRLKEALRVEAGLSHPVEQLIISPPHPSNTALASSLQELVKSSFYISFHQGGGEAPVGGKDLGNFIRLCFAGFMNGFRNFQFVKDAHRALLKSHILDSSSTIIHFPEPAEKPQPPYPAEEQ</sequence>
<dbReference type="InterPro" id="IPR052039">
    <property type="entry name" value="Caspase-related_regulators"/>
</dbReference>
<dbReference type="EMBL" id="CDMZ01005444">
    <property type="protein sequence ID" value="CEM52945.1"/>
    <property type="molecule type" value="Genomic_DNA"/>
</dbReference>
<gene>
    <name evidence="3" type="ORF">Cvel_11624</name>
</gene>
<feature type="compositionally biased region" description="Gly residues" evidence="1">
    <location>
        <begin position="754"/>
        <end position="770"/>
    </location>
</feature>
<reference evidence="3" key="1">
    <citation type="submission" date="2014-11" db="EMBL/GenBank/DDBJ databases">
        <authorList>
            <person name="Otto D Thomas"/>
            <person name="Naeem Raeece"/>
        </authorList>
    </citation>
    <scope>NUCLEOTIDE SEQUENCE</scope>
</reference>
<dbReference type="PANTHER" id="PTHR22576:SF37">
    <property type="entry name" value="MUCOSA-ASSOCIATED LYMPHOID TISSUE LYMPHOMA TRANSLOCATION PROTEIN 1"/>
    <property type="match status" value="1"/>
</dbReference>
<feature type="compositionally biased region" description="Low complexity" evidence="1">
    <location>
        <begin position="887"/>
        <end position="898"/>
    </location>
</feature>
<evidence type="ECO:0000313" key="3">
    <source>
        <dbReference type="EMBL" id="CEM52945.1"/>
    </source>
</evidence>
<feature type="domain" description="Peptidase C14 caspase" evidence="2">
    <location>
        <begin position="413"/>
        <end position="672"/>
    </location>
</feature>
<evidence type="ECO:0000256" key="1">
    <source>
        <dbReference type="SAM" id="MobiDB-lite"/>
    </source>
</evidence>
<feature type="region of interest" description="Disordered" evidence="1">
    <location>
        <begin position="877"/>
        <end position="917"/>
    </location>
</feature>
<feature type="compositionally biased region" description="Gly residues" evidence="1">
    <location>
        <begin position="778"/>
        <end position="804"/>
    </location>
</feature>